<dbReference type="GO" id="GO:0008374">
    <property type="term" value="F:O-acyltransferase activity"/>
    <property type="evidence" value="ECO:0007669"/>
    <property type="project" value="InterPro"/>
</dbReference>
<reference evidence="10 11" key="1">
    <citation type="submission" date="2018-02" db="EMBL/GenBank/DDBJ databases">
        <title>The genomes of Aspergillus section Nigri reveals drivers in fungal speciation.</title>
        <authorList>
            <consortium name="DOE Joint Genome Institute"/>
            <person name="Vesth T.C."/>
            <person name="Nybo J."/>
            <person name="Theobald S."/>
            <person name="Brandl J."/>
            <person name="Frisvad J.C."/>
            <person name="Nielsen K.F."/>
            <person name="Lyhne E.K."/>
            <person name="Kogle M.E."/>
            <person name="Kuo A."/>
            <person name="Riley R."/>
            <person name="Clum A."/>
            <person name="Nolan M."/>
            <person name="Lipzen A."/>
            <person name="Salamov A."/>
            <person name="Henrissat B."/>
            <person name="Wiebenga A."/>
            <person name="De vries R.P."/>
            <person name="Grigoriev I.V."/>
            <person name="Mortensen U.H."/>
            <person name="Andersen M.R."/>
            <person name="Baker S.E."/>
        </authorList>
    </citation>
    <scope>NUCLEOTIDE SEQUENCE [LARGE SCALE GENOMIC DNA]</scope>
    <source>
        <strain evidence="10 11">CBS 121593</strain>
    </source>
</reference>
<accession>A0A395H4H0</accession>
<protein>
    <recommendedName>
        <fullName evidence="9">Wax synthase domain-containing protein</fullName>
    </recommendedName>
</protein>
<evidence type="ECO:0000256" key="3">
    <source>
        <dbReference type="ARBA" id="ARBA00022679"/>
    </source>
</evidence>
<name>A0A395H4H0_9EURO</name>
<feature type="transmembrane region" description="Helical" evidence="8">
    <location>
        <begin position="65"/>
        <end position="86"/>
    </location>
</feature>
<evidence type="ECO:0000256" key="5">
    <source>
        <dbReference type="ARBA" id="ARBA00022989"/>
    </source>
</evidence>
<keyword evidence="6 8" id="KW-0472">Membrane</keyword>
<dbReference type="VEuPathDB" id="FungiDB:BO80DRAFT_403066"/>
<dbReference type="Pfam" id="PF13813">
    <property type="entry name" value="MBOAT_2"/>
    <property type="match status" value="1"/>
</dbReference>
<keyword evidence="5 8" id="KW-1133">Transmembrane helix</keyword>
<dbReference type="PANTHER" id="PTHR31595">
    <property type="entry name" value="LONG-CHAIN-ALCOHOL O-FATTY-ACYLTRANSFERASE 3-RELATED"/>
    <property type="match status" value="1"/>
</dbReference>
<evidence type="ECO:0000256" key="4">
    <source>
        <dbReference type="ARBA" id="ARBA00022692"/>
    </source>
</evidence>
<comment type="similarity">
    <text evidence="2">Belongs to the wax synthase family.</text>
</comment>
<evidence type="ECO:0000313" key="10">
    <source>
        <dbReference type="EMBL" id="RAL02540.1"/>
    </source>
</evidence>
<dbReference type="GO" id="GO:0006629">
    <property type="term" value="P:lipid metabolic process"/>
    <property type="evidence" value="ECO:0007669"/>
    <property type="project" value="InterPro"/>
</dbReference>
<dbReference type="PANTHER" id="PTHR31595:SF60">
    <property type="entry name" value="BIOSYNTHESIS PROTEIN (TRI7), PUTATIVE (AFU_ORTHOLOGUE AFUA_8G05970)-RELATED"/>
    <property type="match status" value="1"/>
</dbReference>
<feature type="region of interest" description="Disordered" evidence="7">
    <location>
        <begin position="97"/>
        <end position="118"/>
    </location>
</feature>
<keyword evidence="4 8" id="KW-0812">Transmembrane</keyword>
<evidence type="ECO:0000256" key="2">
    <source>
        <dbReference type="ARBA" id="ARBA00007282"/>
    </source>
</evidence>
<feature type="domain" description="Wax synthase" evidence="9">
    <location>
        <begin position="263"/>
        <end position="348"/>
    </location>
</feature>
<gene>
    <name evidence="10" type="ORF">BO80DRAFT_403066</name>
</gene>
<dbReference type="RefSeq" id="XP_025576867.1">
    <property type="nucleotide sequence ID" value="XM_025717631.1"/>
</dbReference>
<dbReference type="GeneID" id="37222496"/>
<evidence type="ECO:0000256" key="6">
    <source>
        <dbReference type="ARBA" id="ARBA00023136"/>
    </source>
</evidence>
<feature type="transmembrane region" description="Helical" evidence="8">
    <location>
        <begin position="313"/>
        <end position="335"/>
    </location>
</feature>
<dbReference type="STRING" id="1448316.A0A395H4H0"/>
<dbReference type="InterPro" id="IPR032805">
    <property type="entry name" value="Wax_synthase_dom"/>
</dbReference>
<evidence type="ECO:0000256" key="7">
    <source>
        <dbReference type="SAM" id="MobiDB-lite"/>
    </source>
</evidence>
<feature type="transmembrane region" description="Helical" evidence="8">
    <location>
        <begin position="384"/>
        <end position="407"/>
    </location>
</feature>
<dbReference type="Proteomes" id="UP000249402">
    <property type="component" value="Unassembled WGS sequence"/>
</dbReference>
<evidence type="ECO:0000313" key="11">
    <source>
        <dbReference type="Proteomes" id="UP000249402"/>
    </source>
</evidence>
<feature type="transmembrane region" description="Helical" evidence="8">
    <location>
        <begin position="163"/>
        <end position="183"/>
    </location>
</feature>
<feature type="transmembrane region" description="Helical" evidence="8">
    <location>
        <begin position="14"/>
        <end position="33"/>
    </location>
</feature>
<feature type="transmembrane region" description="Helical" evidence="8">
    <location>
        <begin position="342"/>
        <end position="364"/>
    </location>
</feature>
<dbReference type="GO" id="GO:0016020">
    <property type="term" value="C:membrane"/>
    <property type="evidence" value="ECO:0007669"/>
    <property type="project" value="UniProtKB-SubCell"/>
</dbReference>
<comment type="subcellular location">
    <subcellularLocation>
        <location evidence="1">Membrane</location>
        <topology evidence="1">Multi-pass membrane protein</topology>
    </subcellularLocation>
</comment>
<dbReference type="OrthoDB" id="1077582at2759"/>
<sequence>MSTTSLPEGWHIPITQWLAVQFITGTTIAFTAATSPLRNAAAILAFATAYSVQLSAATYLPGTRFGAPIVAMCWVNVLNAIDLLVLSRASYEAQREYDSAKTSNGKPKSAPPQPPRNPGLIQRYIWSLSLTFNYRRINTPWQIPALTPFHSHSPARIPSRTHFLATSCIKLLFSIAIIHLFTIETEDLYLAHAISHLPTHPGEILFPFLYPHRTGTGSWERDLVLRALFTLSFGIVARATIVAGYTLASMVFVGTGLQEVSMWPPVAGGIKEGWSVRRFWGKTWHQTLRALLVSNADFLSAILHIPVSLHLPFRFLFCFTVSGVVHLLMDVGFGVSIRESGALWFFVLQVGGIFAELLVGRVVGVDLGLGNGNGKGGMGWVRKGVGFVWVGGFMLWTVPVWVNPILVRLFKDGVRMMSPFLGFKGWEL</sequence>
<keyword evidence="3" id="KW-0808">Transferase</keyword>
<dbReference type="InterPro" id="IPR044851">
    <property type="entry name" value="Wax_synthase"/>
</dbReference>
<feature type="transmembrane region" description="Helical" evidence="8">
    <location>
        <begin position="227"/>
        <end position="253"/>
    </location>
</feature>
<evidence type="ECO:0000259" key="9">
    <source>
        <dbReference type="Pfam" id="PF13813"/>
    </source>
</evidence>
<keyword evidence="11" id="KW-1185">Reference proteome</keyword>
<proteinExistence type="inferred from homology"/>
<dbReference type="AlphaFoldDB" id="A0A395H4H0"/>
<evidence type="ECO:0000256" key="1">
    <source>
        <dbReference type="ARBA" id="ARBA00004141"/>
    </source>
</evidence>
<feature type="transmembrane region" description="Helical" evidence="8">
    <location>
        <begin position="40"/>
        <end position="59"/>
    </location>
</feature>
<dbReference type="EMBL" id="KZ824430">
    <property type="protein sequence ID" value="RAL02540.1"/>
    <property type="molecule type" value="Genomic_DNA"/>
</dbReference>
<evidence type="ECO:0000256" key="8">
    <source>
        <dbReference type="SAM" id="Phobius"/>
    </source>
</evidence>
<organism evidence="10 11">
    <name type="scientific">Aspergillus ibericus CBS 121593</name>
    <dbReference type="NCBI Taxonomy" id="1448316"/>
    <lineage>
        <taxon>Eukaryota</taxon>
        <taxon>Fungi</taxon>
        <taxon>Dikarya</taxon>
        <taxon>Ascomycota</taxon>
        <taxon>Pezizomycotina</taxon>
        <taxon>Eurotiomycetes</taxon>
        <taxon>Eurotiomycetidae</taxon>
        <taxon>Eurotiales</taxon>
        <taxon>Aspergillaceae</taxon>
        <taxon>Aspergillus</taxon>
        <taxon>Aspergillus subgen. Circumdati</taxon>
    </lineage>
</organism>